<evidence type="ECO:0000313" key="3">
    <source>
        <dbReference type="Proteomes" id="UP000243052"/>
    </source>
</evidence>
<dbReference type="GeneID" id="28724327"/>
<feature type="region of interest" description="Disordered" evidence="1">
    <location>
        <begin position="183"/>
        <end position="203"/>
    </location>
</feature>
<dbReference type="EMBL" id="CP014245">
    <property type="protein sequence ID" value="AMD21051.1"/>
    <property type="molecule type" value="Genomic_DNA"/>
</dbReference>
<organism evidence="2 3">
    <name type="scientific">Eremothecium sinecaudum</name>
    <dbReference type="NCBI Taxonomy" id="45286"/>
    <lineage>
        <taxon>Eukaryota</taxon>
        <taxon>Fungi</taxon>
        <taxon>Dikarya</taxon>
        <taxon>Ascomycota</taxon>
        <taxon>Saccharomycotina</taxon>
        <taxon>Saccharomycetes</taxon>
        <taxon>Saccharomycetales</taxon>
        <taxon>Saccharomycetaceae</taxon>
        <taxon>Eremothecium</taxon>
    </lineage>
</organism>
<dbReference type="STRING" id="45286.A0A0X8HT94"/>
<dbReference type="Pfam" id="PF12824">
    <property type="entry name" value="MRP-L20"/>
    <property type="match status" value="1"/>
</dbReference>
<sequence length="203" mass="22760">MIRSIRGFSTSNLLRKADIKASIESTASPSIKKLKAIPTAFDRIKSASNLKGYRNAKLPPGTYFIPAPSSATGSINSETIPKSFLPKNDPRRELVDTLREGEAALARSAPPLSNKGEKTYHLTPAEVEKIKELRNSNPEKYTRKVLAKMYNVSPLFISMVSNAPAARLEEMQRRLAVIQASWHPGRAQAREDRKKRQQLWYRA</sequence>
<gene>
    <name evidence="2" type="ORF">AW171_hschr52984</name>
</gene>
<evidence type="ECO:0000256" key="1">
    <source>
        <dbReference type="SAM" id="MobiDB-lite"/>
    </source>
</evidence>
<name>A0A0X8HT94_9SACH</name>
<dbReference type="GO" id="GO:0003735">
    <property type="term" value="F:structural constituent of ribosome"/>
    <property type="evidence" value="ECO:0007669"/>
    <property type="project" value="TreeGrafter"/>
</dbReference>
<dbReference type="RefSeq" id="XP_017988047.1">
    <property type="nucleotide sequence ID" value="XM_018132672.1"/>
</dbReference>
<dbReference type="InterPro" id="IPR024388">
    <property type="entry name" value="Ribosomal_mL58"/>
</dbReference>
<dbReference type="Proteomes" id="UP000243052">
    <property type="component" value="Chromosome v"/>
</dbReference>
<dbReference type="PANTHER" id="PTHR28266">
    <property type="entry name" value="54S RIBOSOMAL PROTEIN L20, MITOCHONDRIAL"/>
    <property type="match status" value="1"/>
</dbReference>
<dbReference type="OrthoDB" id="6021263at2759"/>
<accession>A0A0X8HT94</accession>
<dbReference type="AlphaFoldDB" id="A0A0X8HT94"/>
<evidence type="ECO:0000313" key="2">
    <source>
        <dbReference type="EMBL" id="AMD21051.1"/>
    </source>
</evidence>
<proteinExistence type="predicted"/>
<keyword evidence="3" id="KW-1185">Reference proteome</keyword>
<reference evidence="2 3" key="1">
    <citation type="submission" date="2016-01" db="EMBL/GenBank/DDBJ databases">
        <title>Genome sequence of the yeast Holleya sinecauda.</title>
        <authorList>
            <person name="Dietrich F.S."/>
        </authorList>
    </citation>
    <scope>NUCLEOTIDE SEQUENCE [LARGE SCALE GENOMIC DNA]</scope>
    <source>
        <strain evidence="2 3">ATCC 58844</strain>
    </source>
</reference>
<dbReference type="PANTHER" id="PTHR28266:SF1">
    <property type="entry name" value="LARGE RIBOSOMAL SUBUNIT PROTEIN ML58"/>
    <property type="match status" value="1"/>
</dbReference>
<dbReference type="GO" id="GO:0005762">
    <property type="term" value="C:mitochondrial large ribosomal subunit"/>
    <property type="evidence" value="ECO:0007669"/>
    <property type="project" value="TreeGrafter"/>
</dbReference>
<protein>
    <submittedName>
        <fullName evidence="2">HEL230Wp</fullName>
    </submittedName>
</protein>